<protein>
    <submittedName>
        <fullName evidence="1">Uncharacterized protein</fullName>
    </submittedName>
</protein>
<organism evidence="1 2">
    <name type="scientific">Rangifer tarandus platyrhynchus</name>
    <name type="common">Svalbard reindeer</name>
    <dbReference type="NCBI Taxonomy" id="3082113"/>
    <lineage>
        <taxon>Eukaryota</taxon>
        <taxon>Metazoa</taxon>
        <taxon>Chordata</taxon>
        <taxon>Craniata</taxon>
        <taxon>Vertebrata</taxon>
        <taxon>Euteleostomi</taxon>
        <taxon>Mammalia</taxon>
        <taxon>Eutheria</taxon>
        <taxon>Laurasiatheria</taxon>
        <taxon>Artiodactyla</taxon>
        <taxon>Ruminantia</taxon>
        <taxon>Pecora</taxon>
        <taxon>Cervidae</taxon>
        <taxon>Odocoileinae</taxon>
        <taxon>Rangifer</taxon>
    </lineage>
</organism>
<proteinExistence type="predicted"/>
<reference evidence="1" key="1">
    <citation type="submission" date="2023-05" db="EMBL/GenBank/DDBJ databases">
        <authorList>
            <consortium name="ELIXIR-Norway"/>
        </authorList>
    </citation>
    <scope>NUCLEOTIDE SEQUENCE</scope>
</reference>
<reference evidence="1" key="2">
    <citation type="submission" date="2025-03" db="EMBL/GenBank/DDBJ databases">
        <authorList>
            <consortium name="ELIXIR-Norway"/>
            <consortium name="Elixir Norway"/>
        </authorList>
    </citation>
    <scope>NUCLEOTIDE SEQUENCE</scope>
</reference>
<accession>A0AC59YFJ8</accession>
<name>A0AC59YFJ8_RANTA</name>
<dbReference type="Proteomes" id="UP001162501">
    <property type="component" value="Chromosome 14"/>
</dbReference>
<evidence type="ECO:0000313" key="1">
    <source>
        <dbReference type="EMBL" id="CAM9650422.1"/>
    </source>
</evidence>
<evidence type="ECO:0000313" key="2">
    <source>
        <dbReference type="Proteomes" id="UP001162501"/>
    </source>
</evidence>
<sequence length="162" mass="17285">MHPAGLHPSCSGTEAPALGTPRPGRASLPLTAHLCALSRPLLMCWGNLGTRYLPLASDMRSDLMGLSPSPVGPDAVSRETELELKLSDPSRCPQTLGVGETHRPVLRDLGSDSSLESRIRPTSPTGRSGIRCVQGAEPGFADSQHNCSPLQEKQADLRRDQN</sequence>
<dbReference type="EMBL" id="OX596098">
    <property type="protein sequence ID" value="CAM9650422.1"/>
    <property type="molecule type" value="Genomic_DNA"/>
</dbReference>
<gene>
    <name evidence="1" type="ORF">MRATA1EN22A_LOCUS5512</name>
</gene>